<comment type="caution">
    <text evidence="1">The sequence shown here is derived from an EMBL/GenBank/DDBJ whole genome shotgun (WGS) entry which is preliminary data.</text>
</comment>
<keyword evidence="2" id="KW-1185">Reference proteome</keyword>
<name>A0ACB7ZPQ7_9ERIC</name>
<organism evidence="1 2">
    <name type="scientific">Vaccinium darrowii</name>
    <dbReference type="NCBI Taxonomy" id="229202"/>
    <lineage>
        <taxon>Eukaryota</taxon>
        <taxon>Viridiplantae</taxon>
        <taxon>Streptophyta</taxon>
        <taxon>Embryophyta</taxon>
        <taxon>Tracheophyta</taxon>
        <taxon>Spermatophyta</taxon>
        <taxon>Magnoliopsida</taxon>
        <taxon>eudicotyledons</taxon>
        <taxon>Gunneridae</taxon>
        <taxon>Pentapetalae</taxon>
        <taxon>asterids</taxon>
        <taxon>Ericales</taxon>
        <taxon>Ericaceae</taxon>
        <taxon>Vaccinioideae</taxon>
        <taxon>Vaccinieae</taxon>
        <taxon>Vaccinium</taxon>
    </lineage>
</organism>
<dbReference type="EMBL" id="CM037159">
    <property type="protein sequence ID" value="KAH7867461.1"/>
    <property type="molecule type" value="Genomic_DNA"/>
</dbReference>
<gene>
    <name evidence="1" type="ORF">Vadar_033791</name>
</gene>
<dbReference type="Proteomes" id="UP000828048">
    <property type="component" value="Chromosome 9"/>
</dbReference>
<evidence type="ECO:0000313" key="1">
    <source>
        <dbReference type="EMBL" id="KAH7867461.1"/>
    </source>
</evidence>
<sequence>MLSSCNWWIWILQKELRNLLFGVLYSGDSVNVRMDSEGSEKERVMQIVIDGFNNDVTAKVLMDYLEDIVGTVWRCRLNTSSTPPESYPNFNIGTDIQSTNYYQRVEPHAFVHFAGPDSAKSALDAAKHCELKLDNKFLKVSLGPEDPCSMKQRKTIDPYKLDIATLEVGVMVGRDEFVVSQRPPATVGGDSRNLGACGHS</sequence>
<evidence type="ECO:0000313" key="2">
    <source>
        <dbReference type="Proteomes" id="UP000828048"/>
    </source>
</evidence>
<reference evidence="1 2" key="1">
    <citation type="journal article" date="2021" name="Hortic Res">
        <title>High-quality reference genome and annotation aids understanding of berry development for evergreen blueberry (Vaccinium darrowii).</title>
        <authorList>
            <person name="Yu J."/>
            <person name="Hulse-Kemp A.M."/>
            <person name="Babiker E."/>
            <person name="Staton M."/>
        </authorList>
    </citation>
    <scope>NUCLEOTIDE SEQUENCE [LARGE SCALE GENOMIC DNA]</scope>
    <source>
        <strain evidence="2">cv. NJ 8807/NJ 8810</strain>
        <tissue evidence="1">Young leaf</tissue>
    </source>
</reference>
<protein>
    <submittedName>
        <fullName evidence="1">Uncharacterized protein</fullName>
    </submittedName>
</protein>
<accession>A0ACB7ZPQ7</accession>
<proteinExistence type="predicted"/>